<sequence length="151" mass="16998">MSLQQQVISTVSQFNPFHIAASAIAQQVFAMAWFGCLVNHLDSYWTAADKGVRRFEHVVFHYPPIVGAAASFLSSVLRSLLITLLVTLFKVDTLVDYQVAALLVVVFGLVRIHRHFSCQRPIQLFVTETGFELAASMIATLVLYYMQLYKI</sequence>
<feature type="transmembrane region" description="Helical" evidence="1">
    <location>
        <begin position="95"/>
        <end position="112"/>
    </location>
</feature>
<name>A0A7G2C9W3_9TRYP</name>
<accession>A0A7G2C9W3</accession>
<keyword evidence="1" id="KW-0472">Membrane</keyword>
<proteinExistence type="predicted"/>
<protein>
    <submittedName>
        <fullName evidence="2">Uncharacterized protein</fullName>
    </submittedName>
</protein>
<organism evidence="2 3">
    <name type="scientific">Angomonas deanei</name>
    <dbReference type="NCBI Taxonomy" id="59799"/>
    <lineage>
        <taxon>Eukaryota</taxon>
        <taxon>Discoba</taxon>
        <taxon>Euglenozoa</taxon>
        <taxon>Kinetoplastea</taxon>
        <taxon>Metakinetoplastina</taxon>
        <taxon>Trypanosomatida</taxon>
        <taxon>Trypanosomatidae</taxon>
        <taxon>Strigomonadinae</taxon>
        <taxon>Angomonas</taxon>
    </lineage>
</organism>
<gene>
    <name evidence="2" type="ORF">ADEAN_000400800</name>
</gene>
<dbReference type="EMBL" id="LR877151">
    <property type="protein sequence ID" value="CAD2216546.1"/>
    <property type="molecule type" value="Genomic_DNA"/>
</dbReference>
<feature type="transmembrane region" description="Helical" evidence="1">
    <location>
        <begin position="62"/>
        <end position="89"/>
    </location>
</feature>
<dbReference type="Proteomes" id="UP000515908">
    <property type="component" value="Chromosome 07"/>
</dbReference>
<keyword evidence="1" id="KW-1133">Transmembrane helix</keyword>
<keyword evidence="3" id="KW-1185">Reference proteome</keyword>
<feature type="transmembrane region" description="Helical" evidence="1">
    <location>
        <begin position="20"/>
        <end position="41"/>
    </location>
</feature>
<keyword evidence="1" id="KW-0812">Transmembrane</keyword>
<feature type="transmembrane region" description="Helical" evidence="1">
    <location>
        <begin position="124"/>
        <end position="146"/>
    </location>
</feature>
<evidence type="ECO:0000313" key="3">
    <source>
        <dbReference type="Proteomes" id="UP000515908"/>
    </source>
</evidence>
<evidence type="ECO:0000256" key="1">
    <source>
        <dbReference type="SAM" id="Phobius"/>
    </source>
</evidence>
<dbReference type="OrthoDB" id="271154at2759"/>
<dbReference type="VEuPathDB" id="TriTrypDB:ADEAN_000400800"/>
<reference evidence="2 3" key="1">
    <citation type="submission" date="2020-08" db="EMBL/GenBank/DDBJ databases">
        <authorList>
            <person name="Newling K."/>
            <person name="Davey J."/>
            <person name="Forrester S."/>
        </authorList>
    </citation>
    <scope>NUCLEOTIDE SEQUENCE [LARGE SCALE GENOMIC DNA]</scope>
    <source>
        <strain evidence="3">Crithidia deanei Carvalho (ATCC PRA-265)</strain>
    </source>
</reference>
<dbReference type="AlphaFoldDB" id="A0A7G2C9W3"/>
<evidence type="ECO:0000313" key="2">
    <source>
        <dbReference type="EMBL" id="CAD2216546.1"/>
    </source>
</evidence>